<feature type="domain" description="Calcium channel YVC1-like C-terminal transmembrane" evidence="4">
    <location>
        <begin position="235"/>
        <end position="529"/>
    </location>
</feature>
<feature type="region of interest" description="Disordered" evidence="1">
    <location>
        <begin position="583"/>
        <end position="654"/>
    </location>
</feature>
<dbReference type="AlphaFoldDB" id="K5VGX9"/>
<dbReference type="PANTHER" id="PTHR35859">
    <property type="entry name" value="NONSELECTIVE CATION CHANNEL PROTEIN"/>
    <property type="match status" value="1"/>
</dbReference>
<keyword evidence="2" id="KW-0812">Transmembrane</keyword>
<evidence type="ECO:0000259" key="3">
    <source>
        <dbReference type="Pfam" id="PF23190"/>
    </source>
</evidence>
<dbReference type="KEGG" id="pco:PHACADRAFT_178211"/>
<dbReference type="STRING" id="650164.K5VGX9"/>
<dbReference type="InterPro" id="IPR056336">
    <property type="entry name" value="YVC1_C"/>
</dbReference>
<dbReference type="InParanoid" id="K5VGX9"/>
<feature type="transmembrane region" description="Helical" evidence="2">
    <location>
        <begin position="254"/>
        <end position="270"/>
    </location>
</feature>
<dbReference type="HOGENOM" id="CLU_009570_1_1_1"/>
<evidence type="ECO:0000256" key="1">
    <source>
        <dbReference type="SAM" id="MobiDB-lite"/>
    </source>
</evidence>
<evidence type="ECO:0000259" key="4">
    <source>
        <dbReference type="Pfam" id="PF23317"/>
    </source>
</evidence>
<dbReference type="Pfam" id="PF23190">
    <property type="entry name" value="LHD_TRPY1"/>
    <property type="match status" value="1"/>
</dbReference>
<evidence type="ECO:0000313" key="6">
    <source>
        <dbReference type="Proteomes" id="UP000008370"/>
    </source>
</evidence>
<feature type="transmembrane region" description="Helical" evidence="2">
    <location>
        <begin position="321"/>
        <end position="342"/>
    </location>
</feature>
<feature type="transmembrane region" description="Helical" evidence="2">
    <location>
        <begin position="229"/>
        <end position="248"/>
    </location>
</feature>
<keyword evidence="2" id="KW-0472">Membrane</keyword>
<evidence type="ECO:0000313" key="5">
    <source>
        <dbReference type="EMBL" id="EKM50473.1"/>
    </source>
</evidence>
<reference evidence="5 6" key="1">
    <citation type="journal article" date="2012" name="BMC Genomics">
        <title>Comparative genomics of the white-rot fungi, Phanerochaete carnosa and P. chrysosporium, to elucidate the genetic basis of the distinct wood types they colonize.</title>
        <authorList>
            <person name="Suzuki H."/>
            <person name="MacDonald J."/>
            <person name="Syed K."/>
            <person name="Salamov A."/>
            <person name="Hori C."/>
            <person name="Aerts A."/>
            <person name="Henrissat B."/>
            <person name="Wiebenga A."/>
            <person name="vanKuyk P.A."/>
            <person name="Barry K."/>
            <person name="Lindquist E."/>
            <person name="LaButti K."/>
            <person name="Lapidus A."/>
            <person name="Lucas S."/>
            <person name="Coutinho P."/>
            <person name="Gong Y."/>
            <person name="Samejima M."/>
            <person name="Mahadevan R."/>
            <person name="Abou-Zaid M."/>
            <person name="de Vries R.P."/>
            <person name="Igarashi K."/>
            <person name="Yadav J.S."/>
            <person name="Grigoriev I.V."/>
            <person name="Master E.R."/>
        </authorList>
    </citation>
    <scope>NUCLEOTIDE SEQUENCE [LARGE SCALE GENOMIC DNA]</scope>
    <source>
        <strain evidence="5 6">HHB-10118-sp</strain>
    </source>
</reference>
<feature type="transmembrane region" description="Helical" evidence="2">
    <location>
        <begin position="291"/>
        <end position="309"/>
    </location>
</feature>
<feature type="compositionally biased region" description="Low complexity" evidence="1">
    <location>
        <begin position="742"/>
        <end position="757"/>
    </location>
</feature>
<evidence type="ECO:0008006" key="7">
    <source>
        <dbReference type="Google" id="ProtNLM"/>
    </source>
</evidence>
<dbReference type="InterPro" id="IPR056337">
    <property type="entry name" value="LHD_YVC1"/>
</dbReference>
<gene>
    <name evidence="5" type="ORF">PHACADRAFT_178211</name>
</gene>
<feature type="transmembrane region" description="Helical" evidence="2">
    <location>
        <begin position="416"/>
        <end position="441"/>
    </location>
</feature>
<sequence length="838" mass="92360">MPTRREHESERQPLLRQRAVDTTEVYPVIQMIRNTPLTVEALTAPDLTYTLIRPLEEKYNGMQRRGNLGVVFCFLLNRAYFLRDHNLTTASLSRSRGALCEILATRTLRHHATNMLELSLALTTSWPVYSGADPGLIARAREERDDDLEERVGNAIEIAIISQAKIFIKSSACQKVIDGIWSGKIVYQADSSRSILSDTYKRNPIHFYDPHKAPLLDHYRLKVPAVRSVLEYSNFLILFILFIFALEFNELNKLNTAEAVFMIYALGFTLEKVAAMQEHGIKVYFKGTWNGFDLAFVTLFCTYAVFRLYGIYHHHHWARTTGIDCLALIAVLMFPRLAFVTLKNNLMVLALRAMIVQFVVLMLIAAFCFGGFLYALWTLSRNQAGYSAGQISWWMLDLFFGLDASGFDRAFSFHPVFGPFMFITFTCLSNTMLTTVLVSILSHTFTTINDDAVAEAMFRRAVSTIEGVKADSLFSYQPPINLVALCMMLPASYILSPRWFHKVNVFMIRLTSFPILLLIAAYERQAKHSGSLTFYETVSAAAEKVFDTLPRPLKRLSFFEGFTGADADIDAVKEADESALDLEDDAIPPIDARAHRRQSTISRGRPSFSVASVRSQVSGPTGNGASPPTSPKTSPKKPETASPASGSAPLPHPRALSLLSRGLEIATSAPSPLAQIFQPLNVSDDVGPAEGGGDAPGTAASGASAVSYGPATRRRVSSLHPQPSGRRTTTTSTGDSFFPAGGQPSAAQSPRQQQGQRRFPGVSSPVSRAGVSALAAQPLSESPDDAARDGPTETAGQILDEEGGMSEAERRLAAIEDRQKRIEDLLVQLTQNLNIPRR</sequence>
<keyword evidence="2" id="KW-1133">Transmembrane helix</keyword>
<dbReference type="Pfam" id="PF23317">
    <property type="entry name" value="YVC1_C"/>
    <property type="match status" value="1"/>
</dbReference>
<dbReference type="PANTHER" id="PTHR35859:SF1">
    <property type="entry name" value="NONSELECTIVE CATION CHANNEL PROTEIN"/>
    <property type="match status" value="1"/>
</dbReference>
<feature type="compositionally biased region" description="Polar residues" evidence="1">
    <location>
        <begin position="609"/>
        <end position="624"/>
    </location>
</feature>
<feature type="transmembrane region" description="Helical" evidence="2">
    <location>
        <begin position="503"/>
        <end position="522"/>
    </location>
</feature>
<dbReference type="Proteomes" id="UP000008370">
    <property type="component" value="Unassembled WGS sequence"/>
</dbReference>
<keyword evidence="6" id="KW-1185">Reference proteome</keyword>
<name>K5VGX9_PHACS</name>
<feature type="compositionally biased region" description="Low complexity" evidence="1">
    <location>
        <begin position="724"/>
        <end position="734"/>
    </location>
</feature>
<dbReference type="EMBL" id="JH930478">
    <property type="protein sequence ID" value="EKM50473.1"/>
    <property type="molecule type" value="Genomic_DNA"/>
</dbReference>
<protein>
    <recommendedName>
        <fullName evidence="7">Ion transport domain-containing protein</fullName>
    </recommendedName>
</protein>
<feature type="region of interest" description="Disordered" evidence="1">
    <location>
        <begin position="684"/>
        <end position="808"/>
    </location>
</feature>
<evidence type="ECO:0000256" key="2">
    <source>
        <dbReference type="SAM" id="Phobius"/>
    </source>
</evidence>
<proteinExistence type="predicted"/>
<dbReference type="OrthoDB" id="2373987at2759"/>
<dbReference type="InterPro" id="IPR052971">
    <property type="entry name" value="TRP_calcium_channel"/>
</dbReference>
<dbReference type="GeneID" id="18909840"/>
<feature type="transmembrane region" description="Helical" evidence="2">
    <location>
        <begin position="479"/>
        <end position="496"/>
    </location>
</feature>
<organism evidence="5 6">
    <name type="scientific">Phanerochaete carnosa (strain HHB-10118-sp)</name>
    <name type="common">White-rot fungus</name>
    <name type="synonym">Peniophora carnosa</name>
    <dbReference type="NCBI Taxonomy" id="650164"/>
    <lineage>
        <taxon>Eukaryota</taxon>
        <taxon>Fungi</taxon>
        <taxon>Dikarya</taxon>
        <taxon>Basidiomycota</taxon>
        <taxon>Agaricomycotina</taxon>
        <taxon>Agaricomycetes</taxon>
        <taxon>Polyporales</taxon>
        <taxon>Phanerochaetaceae</taxon>
        <taxon>Phanerochaete</taxon>
    </lineage>
</organism>
<accession>K5VGX9</accession>
<feature type="domain" description="YVC1 N-terminal linker helical" evidence="3">
    <location>
        <begin position="34"/>
        <end position="203"/>
    </location>
</feature>
<feature type="transmembrane region" description="Helical" evidence="2">
    <location>
        <begin position="354"/>
        <end position="377"/>
    </location>
</feature>
<dbReference type="RefSeq" id="XP_007400745.1">
    <property type="nucleotide sequence ID" value="XM_007400683.1"/>
</dbReference>